<dbReference type="PROSITE" id="PS51257">
    <property type="entry name" value="PROKAR_LIPOPROTEIN"/>
    <property type="match status" value="1"/>
</dbReference>
<dbReference type="CDD" id="cd06354">
    <property type="entry name" value="PBP1_PrnA-like"/>
    <property type="match status" value="1"/>
</dbReference>
<dbReference type="Gene3D" id="3.40.50.2300">
    <property type="match status" value="2"/>
</dbReference>
<feature type="chain" id="PRO_5038428642" evidence="8">
    <location>
        <begin position="25"/>
        <end position="405"/>
    </location>
</feature>
<feature type="domain" description="ABC transporter substrate-binding protein PnrA-like" evidence="9">
    <location>
        <begin position="93"/>
        <end position="398"/>
    </location>
</feature>
<sequence>MRRAHHLKLIAGLLATGLVVTACGSSGTAATSATSAASSAASSATSAMGSGMSSSSAATSGSATGSASGSATGSASSSAVESFPAITGDAASVKLGMAYDGPKGDQSFTDSAARGVEAATAEGVELVAELAATVGEPESAKTDRLSQLADQGANTIIAVGFDYATAMGQVAAAYPEVHFAIVDDSSLADVANVASLTFAAEQGSFLVGAAAALKSEAGHIGFIGGVNTPLIQSFEAGYDAGAKAVKADIQIDATYITEPPDFSGFNAPDKGETIANGQYSGGADIVYSAAGGSGTGVFKAAKAAGKLAIGVDSDQYNLPTLADVKDVILTSAVKNVDVAVYAMIASVADGSPLTGTQVYDLSNGGVGYATSGGFVDDIATQLEDYKAKIISGEITVPSTLMVFHR</sequence>
<keyword evidence="5" id="KW-0472">Membrane</keyword>
<keyword evidence="6" id="KW-0449">Lipoprotein</keyword>
<dbReference type="Pfam" id="PF02608">
    <property type="entry name" value="Bmp"/>
    <property type="match status" value="1"/>
</dbReference>
<dbReference type="InterPro" id="IPR050957">
    <property type="entry name" value="BMP_lipoprotein"/>
</dbReference>
<dbReference type="InterPro" id="IPR028082">
    <property type="entry name" value="Peripla_BP_I"/>
</dbReference>
<evidence type="ECO:0000313" key="11">
    <source>
        <dbReference type="Proteomes" id="UP000663801"/>
    </source>
</evidence>
<evidence type="ECO:0000256" key="7">
    <source>
        <dbReference type="SAM" id="MobiDB-lite"/>
    </source>
</evidence>
<evidence type="ECO:0000256" key="5">
    <source>
        <dbReference type="ARBA" id="ARBA00023136"/>
    </source>
</evidence>
<protein>
    <submittedName>
        <fullName evidence="10">BMP family ABC transporter substrate-binding protein</fullName>
    </submittedName>
</protein>
<proteinExistence type="inferred from homology"/>
<comment type="similarity">
    <text evidence="2">Belongs to the BMP lipoprotein family.</text>
</comment>
<evidence type="ECO:0000256" key="3">
    <source>
        <dbReference type="ARBA" id="ARBA00022475"/>
    </source>
</evidence>
<feature type="region of interest" description="Disordered" evidence="7">
    <location>
        <begin position="48"/>
        <end position="76"/>
    </location>
</feature>
<accession>A0A938YE18</accession>
<keyword evidence="11" id="KW-1185">Reference proteome</keyword>
<name>A0A938YE18_9ACTN</name>
<dbReference type="GO" id="GO:0005886">
    <property type="term" value="C:plasma membrane"/>
    <property type="evidence" value="ECO:0007669"/>
    <property type="project" value="UniProtKB-SubCell"/>
</dbReference>
<gene>
    <name evidence="10" type="ORF">JL107_05830</name>
</gene>
<evidence type="ECO:0000259" key="9">
    <source>
        <dbReference type="Pfam" id="PF02608"/>
    </source>
</evidence>
<dbReference type="InterPro" id="IPR003760">
    <property type="entry name" value="PnrA-like"/>
</dbReference>
<comment type="subcellular location">
    <subcellularLocation>
        <location evidence="1">Cell membrane</location>
        <topology evidence="1">Lipid-anchor</topology>
    </subcellularLocation>
</comment>
<dbReference type="RefSeq" id="WP_205256013.1">
    <property type="nucleotide sequence ID" value="NZ_JAERWL010000005.1"/>
</dbReference>
<feature type="signal peptide" evidence="8">
    <location>
        <begin position="1"/>
        <end position="24"/>
    </location>
</feature>
<evidence type="ECO:0000256" key="8">
    <source>
        <dbReference type="SAM" id="SignalP"/>
    </source>
</evidence>
<comment type="caution">
    <text evidence="10">The sequence shown here is derived from an EMBL/GenBank/DDBJ whole genome shotgun (WGS) entry which is preliminary data.</text>
</comment>
<dbReference type="PANTHER" id="PTHR34296:SF2">
    <property type="entry name" value="ABC TRANSPORTER GUANOSINE-BINDING PROTEIN NUPN"/>
    <property type="match status" value="1"/>
</dbReference>
<reference evidence="10" key="1">
    <citation type="submission" date="2021-01" db="EMBL/GenBank/DDBJ databases">
        <title>KCTC 19127 draft genome.</title>
        <authorList>
            <person name="An D."/>
        </authorList>
    </citation>
    <scope>NUCLEOTIDE SEQUENCE</scope>
    <source>
        <strain evidence="10">KCTC 19127</strain>
    </source>
</reference>
<dbReference type="PANTHER" id="PTHR34296">
    <property type="entry name" value="TRANSCRIPTIONAL ACTIVATOR PROTEIN MED"/>
    <property type="match status" value="1"/>
</dbReference>
<evidence type="ECO:0000313" key="10">
    <source>
        <dbReference type="EMBL" id="MBM9475956.1"/>
    </source>
</evidence>
<evidence type="ECO:0000256" key="6">
    <source>
        <dbReference type="ARBA" id="ARBA00023288"/>
    </source>
</evidence>
<organism evidence="10 11">
    <name type="scientific">Nakamurella flavida</name>
    <dbReference type="NCBI Taxonomy" id="363630"/>
    <lineage>
        <taxon>Bacteria</taxon>
        <taxon>Bacillati</taxon>
        <taxon>Actinomycetota</taxon>
        <taxon>Actinomycetes</taxon>
        <taxon>Nakamurellales</taxon>
        <taxon>Nakamurellaceae</taxon>
        <taxon>Nakamurella</taxon>
    </lineage>
</organism>
<dbReference type="EMBL" id="JAERWL010000005">
    <property type="protein sequence ID" value="MBM9475956.1"/>
    <property type="molecule type" value="Genomic_DNA"/>
</dbReference>
<evidence type="ECO:0000256" key="4">
    <source>
        <dbReference type="ARBA" id="ARBA00022729"/>
    </source>
</evidence>
<dbReference type="Proteomes" id="UP000663801">
    <property type="component" value="Unassembled WGS sequence"/>
</dbReference>
<keyword evidence="3" id="KW-1003">Cell membrane</keyword>
<dbReference type="AlphaFoldDB" id="A0A938YE18"/>
<evidence type="ECO:0000256" key="1">
    <source>
        <dbReference type="ARBA" id="ARBA00004193"/>
    </source>
</evidence>
<evidence type="ECO:0000256" key="2">
    <source>
        <dbReference type="ARBA" id="ARBA00008610"/>
    </source>
</evidence>
<dbReference type="SUPFAM" id="SSF53822">
    <property type="entry name" value="Periplasmic binding protein-like I"/>
    <property type="match status" value="1"/>
</dbReference>
<keyword evidence="4 8" id="KW-0732">Signal</keyword>